<comment type="caution">
    <text evidence="2">The sequence shown here is derived from an EMBL/GenBank/DDBJ whole genome shotgun (WGS) entry which is preliminary data.</text>
</comment>
<evidence type="ECO:0000256" key="1">
    <source>
        <dbReference type="SAM" id="Phobius"/>
    </source>
</evidence>
<organism evidence="2 3">
    <name type="scientific">Williamsia phyllosphaerae</name>
    <dbReference type="NCBI Taxonomy" id="885042"/>
    <lineage>
        <taxon>Bacteria</taxon>
        <taxon>Bacillati</taxon>
        <taxon>Actinomycetota</taxon>
        <taxon>Actinomycetes</taxon>
        <taxon>Mycobacteriales</taxon>
        <taxon>Nocardiaceae</taxon>
        <taxon>Williamsia</taxon>
    </lineage>
</organism>
<dbReference type="RefSeq" id="WP_188489302.1">
    <property type="nucleotide sequence ID" value="NZ_BMCS01000001.1"/>
</dbReference>
<accession>A0ABQ1USX9</accession>
<reference evidence="3" key="1">
    <citation type="journal article" date="2019" name="Int. J. Syst. Evol. Microbiol.">
        <title>The Global Catalogue of Microorganisms (GCM) 10K type strain sequencing project: providing services to taxonomists for standard genome sequencing and annotation.</title>
        <authorList>
            <consortium name="The Broad Institute Genomics Platform"/>
            <consortium name="The Broad Institute Genome Sequencing Center for Infectious Disease"/>
            <person name="Wu L."/>
            <person name="Ma J."/>
        </authorList>
    </citation>
    <scope>NUCLEOTIDE SEQUENCE [LARGE SCALE GENOMIC DNA]</scope>
    <source>
        <strain evidence="3">CCM 7855</strain>
    </source>
</reference>
<keyword evidence="1" id="KW-0472">Membrane</keyword>
<gene>
    <name evidence="2" type="ORF">GCM10007298_20460</name>
</gene>
<feature type="transmembrane region" description="Helical" evidence="1">
    <location>
        <begin position="59"/>
        <end position="80"/>
    </location>
</feature>
<keyword evidence="1" id="KW-0812">Transmembrane</keyword>
<evidence type="ECO:0008006" key="4">
    <source>
        <dbReference type="Google" id="ProtNLM"/>
    </source>
</evidence>
<dbReference type="Proteomes" id="UP000632454">
    <property type="component" value="Unassembled WGS sequence"/>
</dbReference>
<dbReference type="EMBL" id="BMCS01000001">
    <property type="protein sequence ID" value="GGF24470.1"/>
    <property type="molecule type" value="Genomic_DNA"/>
</dbReference>
<name>A0ABQ1USX9_9NOCA</name>
<proteinExistence type="predicted"/>
<evidence type="ECO:0000313" key="2">
    <source>
        <dbReference type="EMBL" id="GGF24470.1"/>
    </source>
</evidence>
<keyword evidence="3" id="KW-1185">Reference proteome</keyword>
<sequence length="220" mass="22843">MTVLRCLLAFVTAAAAVTLAALLDWPGWSIAPLVVVVALSVICLVTARRAPRDPGRADAGMLALAAALTVATTVTAVVGVGDDDRVDVDPAVTAAATETFTTLFGFGPSDFTAQAAQQRSEMLAPRLTGRLLADYRSQGPNVVLPSAVESRASLQTTVQAVGVGDVAPDTVRLLVFATEKITVPSATPPTSMVPIVRWAVMRRVGSTWRMADIYPAGIGG</sequence>
<evidence type="ECO:0000313" key="3">
    <source>
        <dbReference type="Proteomes" id="UP000632454"/>
    </source>
</evidence>
<keyword evidence="1" id="KW-1133">Transmembrane helix</keyword>
<protein>
    <recommendedName>
        <fullName evidence="4">Mce-associated membrane protein</fullName>
    </recommendedName>
</protein>
<feature type="transmembrane region" description="Helical" evidence="1">
    <location>
        <begin position="30"/>
        <end position="47"/>
    </location>
</feature>